<accession>A0ABP6M3J4</accession>
<evidence type="ECO:0000256" key="1">
    <source>
        <dbReference type="SAM" id="Phobius"/>
    </source>
</evidence>
<reference evidence="3" key="1">
    <citation type="journal article" date="2019" name="Int. J. Syst. Evol. Microbiol.">
        <title>The Global Catalogue of Microorganisms (GCM) 10K type strain sequencing project: providing services to taxonomists for standard genome sequencing and annotation.</title>
        <authorList>
            <consortium name="The Broad Institute Genomics Platform"/>
            <consortium name="The Broad Institute Genome Sequencing Center for Infectious Disease"/>
            <person name="Wu L."/>
            <person name="Ma J."/>
        </authorList>
    </citation>
    <scope>NUCLEOTIDE SEQUENCE [LARGE SCALE GENOMIC DNA]</scope>
    <source>
        <strain evidence="3">JCM 14309</strain>
    </source>
</reference>
<organism evidence="2 3">
    <name type="scientific">Nesterenkonia aethiopica</name>
    <dbReference type="NCBI Taxonomy" id="269144"/>
    <lineage>
        <taxon>Bacteria</taxon>
        <taxon>Bacillati</taxon>
        <taxon>Actinomycetota</taxon>
        <taxon>Actinomycetes</taxon>
        <taxon>Micrococcales</taxon>
        <taxon>Micrococcaceae</taxon>
        <taxon>Nesterenkonia</taxon>
    </lineage>
</organism>
<evidence type="ECO:0000313" key="3">
    <source>
        <dbReference type="Proteomes" id="UP001500236"/>
    </source>
</evidence>
<gene>
    <name evidence="2" type="ORF">GCM10010529_28830</name>
</gene>
<dbReference type="Proteomes" id="UP001500236">
    <property type="component" value="Unassembled WGS sequence"/>
</dbReference>
<feature type="transmembrane region" description="Helical" evidence="1">
    <location>
        <begin position="163"/>
        <end position="182"/>
    </location>
</feature>
<evidence type="ECO:0000313" key="2">
    <source>
        <dbReference type="EMBL" id="GAA3075279.1"/>
    </source>
</evidence>
<keyword evidence="3" id="KW-1185">Reference proteome</keyword>
<keyword evidence="1" id="KW-1133">Transmembrane helix</keyword>
<dbReference type="EMBL" id="BAAAVT010000025">
    <property type="protein sequence ID" value="GAA3075279.1"/>
    <property type="molecule type" value="Genomic_DNA"/>
</dbReference>
<dbReference type="RefSeq" id="WP_344680637.1">
    <property type="nucleotide sequence ID" value="NZ_BAAAVT010000025.1"/>
</dbReference>
<feature type="transmembrane region" description="Helical" evidence="1">
    <location>
        <begin position="122"/>
        <end position="143"/>
    </location>
</feature>
<comment type="caution">
    <text evidence="2">The sequence shown here is derived from an EMBL/GenBank/DDBJ whole genome shotgun (WGS) entry which is preliminary data.</text>
</comment>
<name>A0ABP6M3J4_9MICC</name>
<proteinExistence type="predicted"/>
<keyword evidence="1" id="KW-0472">Membrane</keyword>
<keyword evidence="1" id="KW-0812">Transmembrane</keyword>
<protein>
    <submittedName>
        <fullName evidence="2">Uncharacterized protein</fullName>
    </submittedName>
</protein>
<sequence length="202" mass="21890">MQWWHVLHRSAFHLELPVSDGAAGGSDEARPTVDYQVDVDHFSAEFEASLYREGRQVGVGASPAAFSVPGGVVEFAASLYGLKRMHYVPDDGEPTRMLEPDPHSMAGLRAEFDRRRPRASRAVGWAAVVILVVGLVVGGLQLAEVVSRWNVVPESWGVFISPVTLPGWANVTLTVAAVGAALERALTLRHHWLLDGGLGDFD</sequence>